<proteinExistence type="inferred from homology"/>
<sequence>MVDKVLVPVDFSEVSSAVVKSAKFIGKAFKPKFYLLHVISPLVYISVPETIVLDVIDTSVIEEIEEAKKENAKKLLNRLKEELKEFPVETIIEIGSPADVITEKEEVLDVDLTILGGHQKGLVERILLGSTSEAVVKHSKKPVLVVKGHPIEKLSEVAIAYDFSEMGDALLSYAKEFLKPFGSKVTLIHVEEKIELPILEKLGIDIIPQIRKKKGEKLNHIKEEFEREGLPCEVIYLESGEPSEAIVKTLRQGSFDMVMVANKGLSGLKRILIGSVSLEILRKSPIPVFVYKKED</sequence>
<dbReference type="AlphaFoldDB" id="A0A9D1CF60"/>
<dbReference type="PANTHER" id="PTHR46268">
    <property type="entry name" value="STRESS RESPONSE PROTEIN NHAX"/>
    <property type="match status" value="1"/>
</dbReference>
<dbReference type="PRINTS" id="PR01438">
    <property type="entry name" value="UNVRSLSTRESS"/>
</dbReference>
<evidence type="ECO:0000259" key="3">
    <source>
        <dbReference type="Pfam" id="PF00582"/>
    </source>
</evidence>
<dbReference type="PANTHER" id="PTHR46268:SF6">
    <property type="entry name" value="UNIVERSAL STRESS PROTEIN UP12"/>
    <property type="match status" value="1"/>
</dbReference>
<dbReference type="Proteomes" id="UP000606463">
    <property type="component" value="Unassembled WGS sequence"/>
</dbReference>
<dbReference type="SUPFAM" id="SSF52402">
    <property type="entry name" value="Adenine nucleotide alpha hydrolases-like"/>
    <property type="match status" value="2"/>
</dbReference>
<feature type="coiled-coil region" evidence="2">
    <location>
        <begin position="62"/>
        <end position="89"/>
    </location>
</feature>
<dbReference type="Gene3D" id="3.40.50.620">
    <property type="entry name" value="HUPs"/>
    <property type="match status" value="2"/>
</dbReference>
<name>A0A9D1CF60_AQUAO</name>
<dbReference type="InterPro" id="IPR006015">
    <property type="entry name" value="Universal_stress_UspA"/>
</dbReference>
<gene>
    <name evidence="4" type="ORF">EYH37_02905</name>
</gene>
<organism evidence="4 5">
    <name type="scientific">Aquifex aeolicus</name>
    <dbReference type="NCBI Taxonomy" id="63363"/>
    <lineage>
        <taxon>Bacteria</taxon>
        <taxon>Pseudomonadati</taxon>
        <taxon>Aquificota</taxon>
        <taxon>Aquificia</taxon>
        <taxon>Aquificales</taxon>
        <taxon>Aquificaceae</taxon>
        <taxon>Aquifex</taxon>
    </lineage>
</organism>
<evidence type="ECO:0000313" key="5">
    <source>
        <dbReference type="Proteomes" id="UP000606463"/>
    </source>
</evidence>
<reference evidence="4" key="1">
    <citation type="journal article" date="2020" name="ISME J.">
        <title>Gammaproteobacteria mediating utilization of methyl-, sulfur- and petroleum organic compounds in deep ocean hydrothermal plumes.</title>
        <authorList>
            <person name="Zhou Z."/>
            <person name="Liu Y."/>
            <person name="Pan J."/>
            <person name="Cron B.R."/>
            <person name="Toner B.M."/>
            <person name="Anantharaman K."/>
            <person name="Breier J.A."/>
            <person name="Dick G.J."/>
            <person name="Li M."/>
        </authorList>
    </citation>
    <scope>NUCLEOTIDE SEQUENCE</scope>
    <source>
        <strain evidence="4">SZUA-1501</strain>
    </source>
</reference>
<evidence type="ECO:0000313" key="4">
    <source>
        <dbReference type="EMBL" id="HIP98304.1"/>
    </source>
</evidence>
<dbReference type="InterPro" id="IPR014729">
    <property type="entry name" value="Rossmann-like_a/b/a_fold"/>
</dbReference>
<dbReference type="CDD" id="cd00293">
    <property type="entry name" value="USP-like"/>
    <property type="match status" value="2"/>
</dbReference>
<keyword evidence="2" id="KW-0175">Coiled coil</keyword>
<protein>
    <submittedName>
        <fullName evidence="4">Universal stress protein</fullName>
    </submittedName>
</protein>
<accession>A0A9D1CF60</accession>
<comment type="caution">
    <text evidence="4">The sequence shown here is derived from an EMBL/GenBank/DDBJ whole genome shotgun (WGS) entry which is preliminary data.</text>
</comment>
<dbReference type="EMBL" id="DQVE01000030">
    <property type="protein sequence ID" value="HIP98304.1"/>
    <property type="molecule type" value="Genomic_DNA"/>
</dbReference>
<comment type="similarity">
    <text evidence="1">Belongs to the universal stress protein A family.</text>
</comment>
<evidence type="ECO:0000256" key="1">
    <source>
        <dbReference type="ARBA" id="ARBA00008791"/>
    </source>
</evidence>
<dbReference type="Pfam" id="PF00582">
    <property type="entry name" value="Usp"/>
    <property type="match status" value="2"/>
</dbReference>
<evidence type="ECO:0000256" key="2">
    <source>
        <dbReference type="SAM" id="Coils"/>
    </source>
</evidence>
<dbReference type="InterPro" id="IPR006016">
    <property type="entry name" value="UspA"/>
</dbReference>
<feature type="domain" description="UspA" evidence="3">
    <location>
        <begin position="1"/>
        <end position="147"/>
    </location>
</feature>
<feature type="domain" description="UspA" evidence="3">
    <location>
        <begin position="157"/>
        <end position="292"/>
    </location>
</feature>